<sequence>MPLPEDTTTVEPEEPSSPPRGTLIAAALLSAVAVFVAAVVLGVMWLAGAWEGTGRESPVESVDGFLTALLVDRDPQAAASYTCKSLTGDLTEALRLLESLPEAGTPEAAATGFTWTTPDEISNTDDTAIVTADVTLELTGESERWSFAVVTGDPDQTWRVCGVVTEPVE</sequence>
<dbReference type="Proteomes" id="UP000321617">
    <property type="component" value="Unassembled WGS sequence"/>
</dbReference>
<dbReference type="EMBL" id="VLLL01000007">
    <property type="protein sequence ID" value="TWJ10594.1"/>
    <property type="molecule type" value="Genomic_DNA"/>
</dbReference>
<keyword evidence="3" id="KW-1185">Reference proteome</keyword>
<feature type="transmembrane region" description="Helical" evidence="1">
    <location>
        <begin position="23"/>
        <end position="47"/>
    </location>
</feature>
<accession>A0A562UY74</accession>
<evidence type="ECO:0000313" key="3">
    <source>
        <dbReference type="Proteomes" id="UP000321617"/>
    </source>
</evidence>
<proteinExistence type="predicted"/>
<evidence type="ECO:0000313" key="2">
    <source>
        <dbReference type="EMBL" id="TWJ10594.1"/>
    </source>
</evidence>
<dbReference type="OrthoDB" id="5195835at2"/>
<dbReference type="AlphaFoldDB" id="A0A562UY74"/>
<reference evidence="2 3" key="1">
    <citation type="journal article" date="2013" name="Stand. Genomic Sci.">
        <title>Genomic Encyclopedia of Type Strains, Phase I: The one thousand microbial genomes (KMG-I) project.</title>
        <authorList>
            <person name="Kyrpides N.C."/>
            <person name="Woyke T."/>
            <person name="Eisen J.A."/>
            <person name="Garrity G."/>
            <person name="Lilburn T.G."/>
            <person name="Beck B.J."/>
            <person name="Whitman W.B."/>
            <person name="Hugenholtz P."/>
            <person name="Klenk H.P."/>
        </authorList>
    </citation>
    <scope>NUCLEOTIDE SEQUENCE [LARGE SCALE GENOMIC DNA]</scope>
    <source>
        <strain evidence="2 3">DSM 45044</strain>
    </source>
</reference>
<name>A0A562UY74_9ACTN</name>
<protein>
    <recommendedName>
        <fullName evidence="4">Lumazine-binding protein</fullName>
    </recommendedName>
</protein>
<organism evidence="2 3">
    <name type="scientific">Stackebrandtia albiflava</name>
    <dbReference type="NCBI Taxonomy" id="406432"/>
    <lineage>
        <taxon>Bacteria</taxon>
        <taxon>Bacillati</taxon>
        <taxon>Actinomycetota</taxon>
        <taxon>Actinomycetes</taxon>
        <taxon>Glycomycetales</taxon>
        <taxon>Glycomycetaceae</taxon>
        <taxon>Stackebrandtia</taxon>
    </lineage>
</organism>
<keyword evidence="1" id="KW-0812">Transmembrane</keyword>
<dbReference type="RefSeq" id="WP_147141282.1">
    <property type="nucleotide sequence ID" value="NZ_BAABIJ010000003.1"/>
</dbReference>
<gene>
    <name evidence="2" type="ORF">LX16_4013</name>
</gene>
<comment type="caution">
    <text evidence="2">The sequence shown here is derived from an EMBL/GenBank/DDBJ whole genome shotgun (WGS) entry which is preliminary data.</text>
</comment>
<evidence type="ECO:0000256" key="1">
    <source>
        <dbReference type="SAM" id="Phobius"/>
    </source>
</evidence>
<evidence type="ECO:0008006" key="4">
    <source>
        <dbReference type="Google" id="ProtNLM"/>
    </source>
</evidence>
<keyword evidence="1" id="KW-1133">Transmembrane helix</keyword>
<keyword evidence="1" id="KW-0472">Membrane</keyword>